<keyword evidence="2" id="KW-1185">Reference proteome</keyword>
<proteinExistence type="predicted"/>
<protein>
    <recommendedName>
        <fullName evidence="3">ParB/Sulfiredoxin domain-containing protein</fullName>
    </recommendedName>
</protein>
<gene>
    <name evidence="1" type="ORF">DDZ13_09700</name>
</gene>
<name>A0A317ZEL3_9BACT</name>
<dbReference type="OrthoDB" id="8370157at2"/>
<dbReference type="AlphaFoldDB" id="A0A317ZEL3"/>
<dbReference type="Proteomes" id="UP000247099">
    <property type="component" value="Unassembled WGS sequence"/>
</dbReference>
<evidence type="ECO:0000313" key="2">
    <source>
        <dbReference type="Proteomes" id="UP000247099"/>
    </source>
</evidence>
<comment type="caution">
    <text evidence="1">The sequence shown here is derived from an EMBL/GenBank/DDBJ whole genome shotgun (WGS) entry which is preliminary data.</text>
</comment>
<dbReference type="InterPro" id="IPR036086">
    <property type="entry name" value="ParB/Sulfiredoxin_sf"/>
</dbReference>
<evidence type="ECO:0008006" key="3">
    <source>
        <dbReference type="Google" id="ProtNLM"/>
    </source>
</evidence>
<accession>A0A317ZEL3</accession>
<organism evidence="1 2">
    <name type="scientific">Coraliomargarita sinensis</name>
    <dbReference type="NCBI Taxonomy" id="2174842"/>
    <lineage>
        <taxon>Bacteria</taxon>
        <taxon>Pseudomonadati</taxon>
        <taxon>Verrucomicrobiota</taxon>
        <taxon>Opitutia</taxon>
        <taxon>Puniceicoccales</taxon>
        <taxon>Coraliomargaritaceae</taxon>
        <taxon>Coraliomargarita</taxon>
    </lineage>
</organism>
<dbReference type="SUPFAM" id="SSF110849">
    <property type="entry name" value="ParB/Sulfiredoxin"/>
    <property type="match status" value="1"/>
</dbReference>
<reference evidence="1 2" key="1">
    <citation type="submission" date="2018-05" db="EMBL/GenBank/DDBJ databases">
        <title>Coraliomargarita sinensis sp. nov., isolated from a marine solar saltern.</title>
        <authorList>
            <person name="Zhou L.Y."/>
        </authorList>
    </citation>
    <scope>NUCLEOTIDE SEQUENCE [LARGE SCALE GENOMIC DNA]</scope>
    <source>
        <strain evidence="1 2">WN38</strain>
    </source>
</reference>
<evidence type="ECO:0000313" key="1">
    <source>
        <dbReference type="EMBL" id="PXA03904.1"/>
    </source>
</evidence>
<dbReference type="InParanoid" id="A0A317ZEL3"/>
<sequence length="180" mass="21202">MDKNKMLERRFREGMRYLYDEEFKAEKQRIFEMKEQYRDLPIKDWPDFTVRWSLEKADQHYAFDGLDPESFFEEYPEGLRVIESVKIAELDDRLHSVSRQHPDEFWKIGWVGSKAEIILHFVENKALTPPLVCIHNGNLLYIGGGNQRLAVARAKGEEAIPILVKPSEYDKVIDILNCRS</sequence>
<dbReference type="EMBL" id="QHJQ01000006">
    <property type="protein sequence ID" value="PXA03904.1"/>
    <property type="molecule type" value="Genomic_DNA"/>
</dbReference>
<dbReference type="RefSeq" id="WP_110131260.1">
    <property type="nucleotide sequence ID" value="NZ_QHJQ01000006.1"/>
</dbReference>